<organism evidence="1 2">
    <name type="scientific">Streptomyces caniferus</name>
    <dbReference type="NCBI Taxonomy" id="285557"/>
    <lineage>
        <taxon>Bacteria</taxon>
        <taxon>Bacillati</taxon>
        <taxon>Actinomycetota</taxon>
        <taxon>Actinomycetes</taxon>
        <taxon>Kitasatosporales</taxon>
        <taxon>Streptomycetaceae</taxon>
        <taxon>Streptomyces</taxon>
    </lineage>
</organism>
<sequence length="137" mass="14481">MSTTTDTVAAALERGASLRPETGGFPYLAEALRQAGVTRYHHTVSSATNLFLTGTGPVIDQAAPLCDGMTDVAPFDPEAVVAALRTDQAGKSAYHEFTQALWAAGVVDCTVDLTERNCTYRGATGEAYVENYPHVGI</sequence>
<evidence type="ECO:0000313" key="1">
    <source>
        <dbReference type="EMBL" id="GFE11743.1"/>
    </source>
</evidence>
<comment type="caution">
    <text evidence="1">The sequence shown here is derived from an EMBL/GenBank/DDBJ whole genome shotgun (WGS) entry which is preliminary data.</text>
</comment>
<reference evidence="1 2" key="1">
    <citation type="submission" date="2019-12" db="EMBL/GenBank/DDBJ databases">
        <title>Whole genome shotgun sequence of Streptomyces caniferus NBRC 15389.</title>
        <authorList>
            <person name="Ichikawa N."/>
            <person name="Kimura A."/>
            <person name="Kitahashi Y."/>
            <person name="Komaki H."/>
            <person name="Tamura T."/>
        </authorList>
    </citation>
    <scope>NUCLEOTIDE SEQUENCE [LARGE SCALE GENOMIC DNA]</scope>
    <source>
        <strain evidence="1 2">NBRC 15389</strain>
    </source>
</reference>
<dbReference type="SUPFAM" id="SSF160419">
    <property type="entry name" value="YdfO-like"/>
    <property type="match status" value="1"/>
</dbReference>
<evidence type="ECO:0000313" key="2">
    <source>
        <dbReference type="Proteomes" id="UP000435837"/>
    </source>
</evidence>
<gene>
    <name evidence="1" type="primary">ycfH</name>
    <name evidence="1" type="ORF">Scani_80110</name>
</gene>
<proteinExistence type="predicted"/>
<accession>A0A640SJJ0</accession>
<dbReference type="OrthoDB" id="4625048at2"/>
<dbReference type="InterPro" id="IPR009833">
    <property type="entry name" value="DUF1398"/>
</dbReference>
<protein>
    <submittedName>
        <fullName evidence="1">DUF1398 domain-containing protein</fullName>
    </submittedName>
</protein>
<name>A0A640SJJ0_9ACTN</name>
<dbReference type="RefSeq" id="WP_159482739.1">
    <property type="nucleotide sequence ID" value="NZ_BAAATH010000008.1"/>
</dbReference>
<dbReference type="Proteomes" id="UP000435837">
    <property type="component" value="Unassembled WGS sequence"/>
</dbReference>
<dbReference type="Gene3D" id="3.30.1810.10">
    <property type="entry name" value="YdfO-like"/>
    <property type="match status" value="1"/>
</dbReference>
<dbReference type="EMBL" id="BLIN01000007">
    <property type="protein sequence ID" value="GFE11743.1"/>
    <property type="molecule type" value="Genomic_DNA"/>
</dbReference>
<dbReference type="InterPro" id="IPR036696">
    <property type="entry name" value="YdfO-like_sf"/>
</dbReference>
<dbReference type="AlphaFoldDB" id="A0A640SJJ0"/>
<dbReference type="Pfam" id="PF07166">
    <property type="entry name" value="DUF1398"/>
    <property type="match status" value="1"/>
</dbReference>